<sequence>MSTSSLRRQVKNIVHNYSEAEIKQHGSALQWKNNPGSNRTVRARVYSGKDASGDVFSQEVFLYAQTTLKKTLYTRSMLIIAK</sequence>
<proteinExistence type="predicted"/>
<dbReference type="EMBL" id="SCEB01008943">
    <property type="protein sequence ID" value="RXM91392.1"/>
    <property type="molecule type" value="Genomic_DNA"/>
</dbReference>
<dbReference type="AlphaFoldDB" id="A0A444UTA0"/>
<dbReference type="Proteomes" id="UP000289886">
    <property type="component" value="Unassembled WGS sequence"/>
</dbReference>
<evidence type="ECO:0000313" key="1">
    <source>
        <dbReference type="EMBL" id="RXM91392.1"/>
    </source>
</evidence>
<accession>A0A444UTA0</accession>
<protein>
    <submittedName>
        <fullName evidence="1">Uncharacterized protein</fullName>
    </submittedName>
</protein>
<reference evidence="1 2" key="1">
    <citation type="submission" date="2019-01" db="EMBL/GenBank/DDBJ databases">
        <title>Draft Genome and Complete Hox-Cluster Characterization of the Sterlet Sturgeon (Acipenser ruthenus).</title>
        <authorList>
            <person name="Wei Q."/>
        </authorList>
    </citation>
    <scope>NUCLEOTIDE SEQUENCE [LARGE SCALE GENOMIC DNA]</scope>
    <source>
        <strain evidence="1">WHYD16114868_AA</strain>
        <tissue evidence="1">Blood</tissue>
    </source>
</reference>
<organism evidence="1 2">
    <name type="scientific">Acipenser ruthenus</name>
    <name type="common">Sterlet sturgeon</name>
    <dbReference type="NCBI Taxonomy" id="7906"/>
    <lineage>
        <taxon>Eukaryota</taxon>
        <taxon>Metazoa</taxon>
        <taxon>Chordata</taxon>
        <taxon>Craniata</taxon>
        <taxon>Vertebrata</taxon>
        <taxon>Euteleostomi</taxon>
        <taxon>Actinopterygii</taxon>
        <taxon>Chondrostei</taxon>
        <taxon>Acipenseriformes</taxon>
        <taxon>Acipenseridae</taxon>
        <taxon>Acipenser</taxon>
    </lineage>
</organism>
<gene>
    <name evidence="1" type="ORF">EOD39_21228</name>
</gene>
<name>A0A444UTA0_ACIRT</name>
<comment type="caution">
    <text evidence="1">The sequence shown here is derived from an EMBL/GenBank/DDBJ whole genome shotgun (WGS) entry which is preliminary data.</text>
</comment>
<keyword evidence="2" id="KW-1185">Reference proteome</keyword>
<evidence type="ECO:0000313" key="2">
    <source>
        <dbReference type="Proteomes" id="UP000289886"/>
    </source>
</evidence>